<keyword evidence="11" id="KW-1185">Reference proteome</keyword>
<comment type="caution">
    <text evidence="10">The sequence shown here is derived from an EMBL/GenBank/DDBJ whole genome shotgun (WGS) entry which is preliminary data.</text>
</comment>
<dbReference type="InterPro" id="IPR012094">
    <property type="entry name" value="tRNA_Ile_lys_synt"/>
</dbReference>
<dbReference type="Pfam" id="PF01171">
    <property type="entry name" value="ATP_bind_3"/>
    <property type="match status" value="1"/>
</dbReference>
<name>A0ABP9APK0_9SPHI</name>
<dbReference type="Gene3D" id="3.40.50.620">
    <property type="entry name" value="HUPs"/>
    <property type="match status" value="1"/>
</dbReference>
<dbReference type="EMBL" id="BAABIQ010000005">
    <property type="protein sequence ID" value="GAA4784141.1"/>
    <property type="molecule type" value="Genomic_DNA"/>
</dbReference>
<evidence type="ECO:0000256" key="2">
    <source>
        <dbReference type="ARBA" id="ARBA00022490"/>
    </source>
</evidence>
<dbReference type="InterPro" id="IPR012796">
    <property type="entry name" value="Lysidine-tRNA-synth_C"/>
</dbReference>
<proteinExistence type="inferred from homology"/>
<evidence type="ECO:0000256" key="7">
    <source>
        <dbReference type="ARBA" id="ARBA00048539"/>
    </source>
</evidence>
<evidence type="ECO:0000256" key="4">
    <source>
        <dbReference type="ARBA" id="ARBA00022694"/>
    </source>
</evidence>
<accession>A0ABP9APK0</accession>
<comment type="domain">
    <text evidence="8">The N-terminal region contains the highly conserved SGGXDS motif, predicted to be a P-loop motif involved in ATP binding.</text>
</comment>
<dbReference type="NCBIfam" id="TIGR02432">
    <property type="entry name" value="lysidine_TilS_N"/>
    <property type="match status" value="1"/>
</dbReference>
<keyword evidence="6 8" id="KW-0067">ATP-binding</keyword>
<feature type="binding site" evidence="8">
    <location>
        <begin position="28"/>
        <end position="33"/>
    </location>
    <ligand>
        <name>ATP</name>
        <dbReference type="ChEBI" id="CHEBI:30616"/>
    </ligand>
</feature>
<keyword evidence="5 8" id="KW-0547">Nucleotide-binding</keyword>
<evidence type="ECO:0000256" key="8">
    <source>
        <dbReference type="HAMAP-Rule" id="MF_01161"/>
    </source>
</evidence>
<keyword evidence="3 8" id="KW-0436">Ligase</keyword>
<dbReference type="Proteomes" id="UP001501411">
    <property type="component" value="Unassembled WGS sequence"/>
</dbReference>
<dbReference type="EC" id="6.3.4.19" evidence="8"/>
<gene>
    <name evidence="8 10" type="primary">tilS</name>
    <name evidence="10" type="ORF">GCM10023231_09760</name>
</gene>
<keyword evidence="4 8" id="KW-0819">tRNA processing</keyword>
<evidence type="ECO:0000313" key="10">
    <source>
        <dbReference type="EMBL" id="GAA4784141.1"/>
    </source>
</evidence>
<dbReference type="PANTHER" id="PTHR43033">
    <property type="entry name" value="TRNA(ILE)-LYSIDINE SYNTHASE-RELATED"/>
    <property type="match status" value="1"/>
</dbReference>
<dbReference type="PANTHER" id="PTHR43033:SF1">
    <property type="entry name" value="TRNA(ILE)-LYSIDINE SYNTHASE-RELATED"/>
    <property type="match status" value="1"/>
</dbReference>
<reference evidence="11" key="1">
    <citation type="journal article" date="2019" name="Int. J. Syst. Evol. Microbiol.">
        <title>The Global Catalogue of Microorganisms (GCM) 10K type strain sequencing project: providing services to taxonomists for standard genome sequencing and annotation.</title>
        <authorList>
            <consortium name="The Broad Institute Genomics Platform"/>
            <consortium name="The Broad Institute Genome Sequencing Center for Infectious Disease"/>
            <person name="Wu L."/>
            <person name="Ma J."/>
        </authorList>
    </citation>
    <scope>NUCLEOTIDE SEQUENCE [LARGE SCALE GENOMIC DNA]</scope>
    <source>
        <strain evidence="11">JCM 18200</strain>
    </source>
</reference>
<dbReference type="InterPro" id="IPR014729">
    <property type="entry name" value="Rossmann-like_a/b/a_fold"/>
</dbReference>
<evidence type="ECO:0000256" key="5">
    <source>
        <dbReference type="ARBA" id="ARBA00022741"/>
    </source>
</evidence>
<comment type="catalytic activity">
    <reaction evidence="7 8">
        <text>cytidine(34) in tRNA(Ile2) + L-lysine + ATP = lysidine(34) in tRNA(Ile2) + AMP + diphosphate + H(+)</text>
        <dbReference type="Rhea" id="RHEA:43744"/>
        <dbReference type="Rhea" id="RHEA-COMP:10625"/>
        <dbReference type="Rhea" id="RHEA-COMP:10670"/>
        <dbReference type="ChEBI" id="CHEBI:15378"/>
        <dbReference type="ChEBI" id="CHEBI:30616"/>
        <dbReference type="ChEBI" id="CHEBI:32551"/>
        <dbReference type="ChEBI" id="CHEBI:33019"/>
        <dbReference type="ChEBI" id="CHEBI:82748"/>
        <dbReference type="ChEBI" id="CHEBI:83665"/>
        <dbReference type="ChEBI" id="CHEBI:456215"/>
        <dbReference type="EC" id="6.3.4.19"/>
    </reaction>
</comment>
<comment type="similarity">
    <text evidence="8">Belongs to the tRNA(Ile)-lysidine synthase family.</text>
</comment>
<dbReference type="SUPFAM" id="SSF56037">
    <property type="entry name" value="PheT/TilS domain"/>
    <property type="match status" value="1"/>
</dbReference>
<dbReference type="SMART" id="SM00977">
    <property type="entry name" value="TilS_C"/>
    <property type="match status" value="1"/>
</dbReference>
<dbReference type="NCBIfam" id="TIGR02433">
    <property type="entry name" value="lysidine_TilS_C"/>
    <property type="match status" value="1"/>
</dbReference>
<dbReference type="InterPro" id="IPR012795">
    <property type="entry name" value="tRNA_Ile_lys_synt_N"/>
</dbReference>
<sequence length="445" mass="51424">MDLSTRFLAFIQEHQLLLPHERVLLAVSGGKDSVLMAHLFAEAGFDFGIAHVNFMLRAEESALDEALVAALANELTVPYFVTRFETDNYAQKQGISIEMAARELRYAWFEELRIAHNYQYVALAHHQNDMVETMLLNLTRGTGIAGLHGILPKRDRFIRPLLFLTREEVDAAVQANQLHYRDDASNFSTQYQRNKLRWEVVPALKAINPSLEKTFAANAKRFEELNEFLQTYSRNLRQELFIPAKGQRYVIHLNKLQALYPLKTLLYELFRPYHFSAEVIGDLIATWERTDRTGKCFYSPTHRLLINRDELFLDPIGEELFPVMLLLPGQSIKLRDRNLSLQLSEEGSIVHKKERDTIAIDADRLEFPLLVRSWQEGDWFKPLGMQGKKKLSDFFISLKLPLTDKKDVPIVVNGNGDILWVVPYRMDDRCKITSETKKVAILAYR</sequence>
<feature type="domain" description="Lysidine-tRNA(Ile) synthetase C-terminal" evidence="9">
    <location>
        <begin position="369"/>
        <end position="443"/>
    </location>
</feature>
<comment type="function">
    <text evidence="8">Ligates lysine onto the cytidine present at position 34 of the AUA codon-specific tRNA(Ile) that contains the anticodon CAU, in an ATP-dependent manner. Cytidine is converted to lysidine, thus changing the amino acid specificity of the tRNA from methionine to isoleucine.</text>
</comment>
<evidence type="ECO:0000259" key="9">
    <source>
        <dbReference type="SMART" id="SM00977"/>
    </source>
</evidence>
<comment type="subcellular location">
    <subcellularLocation>
        <location evidence="1 8">Cytoplasm</location>
    </subcellularLocation>
</comment>
<dbReference type="CDD" id="cd01992">
    <property type="entry name" value="TilS_N"/>
    <property type="match status" value="1"/>
</dbReference>
<evidence type="ECO:0000256" key="6">
    <source>
        <dbReference type="ARBA" id="ARBA00022840"/>
    </source>
</evidence>
<evidence type="ECO:0000256" key="1">
    <source>
        <dbReference type="ARBA" id="ARBA00004496"/>
    </source>
</evidence>
<evidence type="ECO:0000256" key="3">
    <source>
        <dbReference type="ARBA" id="ARBA00022598"/>
    </source>
</evidence>
<dbReference type="InterPro" id="IPR011063">
    <property type="entry name" value="TilS/TtcA_N"/>
</dbReference>
<dbReference type="RefSeq" id="WP_345230600.1">
    <property type="nucleotide sequence ID" value="NZ_BAABIQ010000005.1"/>
</dbReference>
<dbReference type="SUPFAM" id="SSF52402">
    <property type="entry name" value="Adenine nucleotide alpha hydrolases-like"/>
    <property type="match status" value="1"/>
</dbReference>
<dbReference type="Pfam" id="PF11734">
    <property type="entry name" value="TilS_C"/>
    <property type="match status" value="1"/>
</dbReference>
<organism evidence="10 11">
    <name type="scientific">Olivibacter ginsenosidimutans</name>
    <dbReference type="NCBI Taxonomy" id="1176537"/>
    <lineage>
        <taxon>Bacteria</taxon>
        <taxon>Pseudomonadati</taxon>
        <taxon>Bacteroidota</taxon>
        <taxon>Sphingobacteriia</taxon>
        <taxon>Sphingobacteriales</taxon>
        <taxon>Sphingobacteriaceae</taxon>
        <taxon>Olivibacter</taxon>
    </lineage>
</organism>
<protein>
    <recommendedName>
        <fullName evidence="8">tRNA(Ile)-lysidine synthase</fullName>
        <ecNumber evidence="8">6.3.4.19</ecNumber>
    </recommendedName>
    <alternativeName>
        <fullName evidence="8">tRNA(Ile)-2-lysyl-cytidine synthase</fullName>
    </alternativeName>
    <alternativeName>
        <fullName evidence="8">tRNA(Ile)-lysidine synthetase</fullName>
    </alternativeName>
</protein>
<keyword evidence="2 8" id="KW-0963">Cytoplasm</keyword>
<dbReference type="HAMAP" id="MF_01161">
    <property type="entry name" value="tRNA_Ile_lys_synt"/>
    <property type="match status" value="1"/>
</dbReference>
<evidence type="ECO:0000313" key="11">
    <source>
        <dbReference type="Proteomes" id="UP001501411"/>
    </source>
</evidence>